<evidence type="ECO:0000313" key="11">
    <source>
        <dbReference type="EMBL" id="RDE72096.1"/>
    </source>
</evidence>
<accession>A0A8B2U7G8</accession>
<keyword evidence="4" id="KW-1003">Cell membrane</keyword>
<evidence type="ECO:0000313" key="12">
    <source>
        <dbReference type="Proteomes" id="UP000253998"/>
    </source>
</evidence>
<dbReference type="InterPro" id="IPR011925">
    <property type="entry name" value="LolCE_TM"/>
</dbReference>
<dbReference type="GO" id="GO:0042953">
    <property type="term" value="P:lipoprotein transport"/>
    <property type="evidence" value="ECO:0007669"/>
    <property type="project" value="InterPro"/>
</dbReference>
<keyword evidence="5 8" id="KW-0812">Transmembrane</keyword>
<dbReference type="InterPro" id="IPR025857">
    <property type="entry name" value="MacB_PCD"/>
</dbReference>
<dbReference type="InterPro" id="IPR011926">
    <property type="entry name" value="LolE_gammaproteobact"/>
</dbReference>
<feature type="transmembrane region" description="Helical" evidence="8">
    <location>
        <begin position="333"/>
        <end position="354"/>
    </location>
</feature>
<dbReference type="NCBIfam" id="NF008357">
    <property type="entry name" value="PRK11146.1"/>
    <property type="match status" value="1"/>
</dbReference>
<feature type="domain" description="MacB-like periplasmic core" evidence="10">
    <location>
        <begin position="25"/>
        <end position="238"/>
    </location>
</feature>
<evidence type="ECO:0000259" key="9">
    <source>
        <dbReference type="Pfam" id="PF02687"/>
    </source>
</evidence>
<name>A0A8B2U7G8_9PAST</name>
<feature type="domain" description="ABC3 transporter permease C-terminal" evidence="9">
    <location>
        <begin position="276"/>
        <end position="409"/>
    </location>
</feature>
<organism evidence="11 12">
    <name type="scientific">Aggregatibacter segnis</name>
    <dbReference type="NCBI Taxonomy" id="739"/>
    <lineage>
        <taxon>Bacteria</taxon>
        <taxon>Pseudomonadati</taxon>
        <taxon>Pseudomonadota</taxon>
        <taxon>Gammaproteobacteria</taxon>
        <taxon>Pasteurellales</taxon>
        <taxon>Pasteurellaceae</taxon>
        <taxon>Aggregatibacter</taxon>
    </lineage>
</organism>
<evidence type="ECO:0000256" key="6">
    <source>
        <dbReference type="ARBA" id="ARBA00022989"/>
    </source>
</evidence>
<evidence type="ECO:0000256" key="1">
    <source>
        <dbReference type="ARBA" id="ARBA00004651"/>
    </source>
</evidence>
<dbReference type="InterPro" id="IPR003838">
    <property type="entry name" value="ABC3_permease_C"/>
</dbReference>
<evidence type="ECO:0000256" key="8">
    <source>
        <dbReference type="SAM" id="Phobius"/>
    </source>
</evidence>
<dbReference type="PANTHER" id="PTHR30489:SF0">
    <property type="entry name" value="LIPOPROTEIN-RELEASING SYSTEM TRANSMEMBRANE PROTEIN LOLE"/>
    <property type="match status" value="1"/>
</dbReference>
<gene>
    <name evidence="11" type="primary">lolE</name>
    <name evidence="11" type="ORF">DPV83_00305</name>
</gene>
<dbReference type="GO" id="GO:0044874">
    <property type="term" value="P:lipoprotein localization to outer membrane"/>
    <property type="evidence" value="ECO:0007669"/>
    <property type="project" value="InterPro"/>
</dbReference>
<comment type="subcellular location">
    <subcellularLocation>
        <location evidence="1">Cell membrane</location>
        <topology evidence="1">Multi-pass membrane protein</topology>
    </subcellularLocation>
</comment>
<dbReference type="GO" id="GO:0098797">
    <property type="term" value="C:plasma membrane protein complex"/>
    <property type="evidence" value="ECO:0007669"/>
    <property type="project" value="TreeGrafter"/>
</dbReference>
<dbReference type="PANTHER" id="PTHR30489">
    <property type="entry name" value="LIPOPROTEIN-RELEASING SYSTEM TRANSMEMBRANE PROTEIN LOLE"/>
    <property type="match status" value="1"/>
</dbReference>
<dbReference type="EMBL" id="QEPM01000001">
    <property type="protein sequence ID" value="RDE72096.1"/>
    <property type="molecule type" value="Genomic_DNA"/>
</dbReference>
<dbReference type="RefSeq" id="WP_111294142.1">
    <property type="nucleotide sequence ID" value="NZ_CAUTCU010000030.1"/>
</dbReference>
<evidence type="ECO:0000256" key="2">
    <source>
        <dbReference type="ARBA" id="ARBA00005236"/>
    </source>
</evidence>
<keyword evidence="7 8" id="KW-0472">Membrane</keyword>
<comment type="caution">
    <text evidence="11">The sequence shown here is derived from an EMBL/GenBank/DDBJ whole genome shotgun (WGS) entry which is preliminary data.</text>
</comment>
<dbReference type="NCBIfam" id="TIGR02212">
    <property type="entry name" value="lolCE"/>
    <property type="match status" value="1"/>
</dbReference>
<feature type="transmembrane region" description="Helical" evidence="8">
    <location>
        <begin position="273"/>
        <end position="297"/>
    </location>
</feature>
<keyword evidence="3" id="KW-0813">Transport</keyword>
<evidence type="ECO:0000256" key="5">
    <source>
        <dbReference type="ARBA" id="ARBA00022692"/>
    </source>
</evidence>
<comment type="similarity">
    <text evidence="2">Belongs to the ABC-4 integral membrane protein family. LolC/E subfamily.</text>
</comment>
<evidence type="ECO:0000256" key="4">
    <source>
        <dbReference type="ARBA" id="ARBA00022475"/>
    </source>
</evidence>
<feature type="transmembrane region" description="Helical" evidence="8">
    <location>
        <begin position="382"/>
        <end position="401"/>
    </location>
</feature>
<feature type="transmembrane region" description="Helical" evidence="8">
    <location>
        <begin position="20"/>
        <end position="46"/>
    </location>
</feature>
<dbReference type="InterPro" id="IPR051447">
    <property type="entry name" value="Lipoprotein-release_system"/>
</dbReference>
<proteinExistence type="inferred from homology"/>
<evidence type="ECO:0000256" key="3">
    <source>
        <dbReference type="ARBA" id="ARBA00022448"/>
    </source>
</evidence>
<dbReference type="NCBIfam" id="TIGR02213">
    <property type="entry name" value="lolE_release"/>
    <property type="match status" value="1"/>
</dbReference>
<protein>
    <submittedName>
        <fullName evidence="11">Lipoprotein-releasing ABC transporter permease subunit LolE</fullName>
    </submittedName>
</protein>
<evidence type="ECO:0000256" key="7">
    <source>
        <dbReference type="ARBA" id="ARBA00023136"/>
    </source>
</evidence>
<dbReference type="AlphaFoldDB" id="A0A8B2U7G8"/>
<dbReference type="Proteomes" id="UP000253998">
    <property type="component" value="Unassembled WGS sequence"/>
</dbReference>
<dbReference type="Pfam" id="PF02687">
    <property type="entry name" value="FtsX"/>
    <property type="match status" value="1"/>
</dbReference>
<reference evidence="11 12" key="1">
    <citation type="submission" date="2018-05" db="EMBL/GenBank/DDBJ databases">
        <title>Draft Genome Sequences for a Diverse set of 7 Haemophilus Species.</title>
        <authorList>
            <person name="Nichols M."/>
            <person name="Topaz N."/>
            <person name="Wang X."/>
            <person name="Wang X."/>
            <person name="Boxrud D."/>
        </authorList>
    </citation>
    <scope>NUCLEOTIDE SEQUENCE [LARGE SCALE GENOMIC DNA]</scope>
    <source>
        <strain evidence="11 12">C2001002503</strain>
    </source>
</reference>
<evidence type="ECO:0000259" key="10">
    <source>
        <dbReference type="Pfam" id="PF12704"/>
    </source>
</evidence>
<keyword evidence="11" id="KW-0449">Lipoprotein</keyword>
<dbReference type="Pfam" id="PF12704">
    <property type="entry name" value="MacB_PCD"/>
    <property type="match status" value="1"/>
</dbReference>
<sequence length="416" mass="45975">MNTPFFISWHYQRSKHKNRLVSLISFFSSMGIALGVAVLIIGLSAMNGFERELNQRILAVVPHAEISSASGQSNASIDHWQHIAAKLKQNPQIIGVSPFVSFTALVENGAKLKVVQIKGVETALQDQVSSLGHFVLNQGWQNFAQNGGLVLGSGIARELDVQEGDWVSLLISQQTGSENLTQPLRERIQVTGILRLDGQLDHSYALMPLAQAQQLMDYQAEQVSGVELKTEDPFNIQTLDYSMLQDYPQMLYLQNWISKFGYMYRDIQLIRTVMYIAMVLVIGVACFNIVSTLIMAVKDKAGDIAIMRTLGANNGFIKRIFIWYGLQAGMKGCLIGIVLGVILALNLTALIQGLESVIGRKLLSDGIYFVDFLPTELHWQDVLLVLLSALILSLFASLYPANRAAKLQPAQVLSGH</sequence>
<keyword evidence="6 8" id="KW-1133">Transmembrane helix</keyword>